<protein>
    <recommendedName>
        <fullName evidence="3">Glycosyl hydrolases family 16</fullName>
    </recommendedName>
</protein>
<evidence type="ECO:0000313" key="2">
    <source>
        <dbReference type="Proteomes" id="UP000643279"/>
    </source>
</evidence>
<dbReference type="EMBL" id="BMFW01000005">
    <property type="protein sequence ID" value="GGH93817.1"/>
    <property type="molecule type" value="Genomic_DNA"/>
</dbReference>
<organism evidence="1 2">
    <name type="scientific">Arthrobacter liuii</name>
    <dbReference type="NCBI Taxonomy" id="1476996"/>
    <lineage>
        <taxon>Bacteria</taxon>
        <taxon>Bacillati</taxon>
        <taxon>Actinomycetota</taxon>
        <taxon>Actinomycetes</taxon>
        <taxon>Micrococcales</taxon>
        <taxon>Micrococcaceae</taxon>
        <taxon>Arthrobacter</taxon>
    </lineage>
</organism>
<dbReference type="Proteomes" id="UP000643279">
    <property type="component" value="Unassembled WGS sequence"/>
</dbReference>
<evidence type="ECO:0008006" key="3">
    <source>
        <dbReference type="Google" id="ProtNLM"/>
    </source>
</evidence>
<evidence type="ECO:0000313" key="1">
    <source>
        <dbReference type="EMBL" id="GGH93817.1"/>
    </source>
</evidence>
<name>A0ABQ2AQ80_9MICC</name>
<gene>
    <name evidence="1" type="ORF">GCM10007170_15570</name>
</gene>
<dbReference type="RefSeq" id="WP_188571059.1">
    <property type="nucleotide sequence ID" value="NZ_BMFW01000005.1"/>
</dbReference>
<accession>A0ABQ2AQ80</accession>
<proteinExistence type="predicted"/>
<keyword evidence="2" id="KW-1185">Reference proteome</keyword>
<sequence length="77" mass="8973">MGTESREGRPFTTEGFWGAEEHHTHALEVHHTSDIVTYYVDGEPAARFMTWQFEDLMRMASTIGYLKQPQEWPELNS</sequence>
<reference evidence="2" key="1">
    <citation type="journal article" date="2019" name="Int. J. Syst. Evol. Microbiol.">
        <title>The Global Catalogue of Microorganisms (GCM) 10K type strain sequencing project: providing services to taxonomists for standard genome sequencing and annotation.</title>
        <authorList>
            <consortium name="The Broad Institute Genomics Platform"/>
            <consortium name="The Broad Institute Genome Sequencing Center for Infectious Disease"/>
            <person name="Wu L."/>
            <person name="Ma J."/>
        </authorList>
    </citation>
    <scope>NUCLEOTIDE SEQUENCE [LARGE SCALE GENOMIC DNA]</scope>
    <source>
        <strain evidence="2">CGMCC 1.12778</strain>
    </source>
</reference>
<comment type="caution">
    <text evidence="1">The sequence shown here is derived from an EMBL/GenBank/DDBJ whole genome shotgun (WGS) entry which is preliminary data.</text>
</comment>